<dbReference type="PROSITE" id="PS51491">
    <property type="entry name" value="TAU_MAP_2"/>
    <property type="match status" value="6"/>
</dbReference>
<proteinExistence type="predicted"/>
<evidence type="ECO:0000256" key="1">
    <source>
        <dbReference type="ARBA" id="ARBA00004245"/>
    </source>
</evidence>
<feature type="compositionally biased region" description="Basic and acidic residues" evidence="7">
    <location>
        <begin position="231"/>
        <end position="240"/>
    </location>
</feature>
<keyword evidence="3" id="KW-0597">Phosphoprotein</keyword>
<gene>
    <name evidence="8" type="ORF">DPMN_078244</name>
</gene>
<keyword evidence="6" id="KW-0493">Microtubule</keyword>
<evidence type="ECO:0000256" key="4">
    <source>
        <dbReference type="ARBA" id="ARBA00022737"/>
    </source>
</evidence>
<dbReference type="EMBL" id="JAIWYP010000015">
    <property type="protein sequence ID" value="KAH3703213.1"/>
    <property type="molecule type" value="Genomic_DNA"/>
</dbReference>
<evidence type="ECO:0000256" key="7">
    <source>
        <dbReference type="SAM" id="MobiDB-lite"/>
    </source>
</evidence>
<evidence type="ECO:0000256" key="5">
    <source>
        <dbReference type="ARBA" id="ARBA00023212"/>
    </source>
</evidence>
<sequence length="335" mass="35805">MADPVTDQMRNMNVQDASSDSGVEDDKTAKSPRKTSSDAKKRFGVDTDNMSHRPGGGNVQVFSEKVTTMKVAPRTDTSRPKSAMTPRSTPKELSPVTPKPPTPNLKAVQSKINSLKNASHTPGGGNVKVLDAKVDFSNVQSKVGSKEKIHHKPKGGDKKIESRKLNWETESKVGSLKNVTHSPGGGNVKILDQKIEIKAQSKVGSTANLKHKPGGGDKKIETIKLDFKDSAKPKVGSLEKVKHKPGGGDVQILDEKVDFSETAKPKVGSLEKVKHTPGGGDKKIETQKLNFKDTARPRTDTGASSGERLKSLDSTGARNSRSTSVTSSQDGSLQG</sequence>
<keyword evidence="2 6" id="KW-0963">Cytoplasm</keyword>
<dbReference type="Proteomes" id="UP000828390">
    <property type="component" value="Unassembled WGS sequence"/>
</dbReference>
<keyword evidence="9" id="KW-1185">Reference proteome</keyword>
<feature type="compositionally biased region" description="Basic and acidic residues" evidence="7">
    <location>
        <begin position="253"/>
        <end position="299"/>
    </location>
</feature>
<dbReference type="PANTHER" id="PTHR11501:SF18">
    <property type="entry name" value="MICROTUBULE-ASSOCIATED PROTEIN"/>
    <property type="match status" value="1"/>
</dbReference>
<keyword evidence="5 6" id="KW-0206">Cytoskeleton</keyword>
<dbReference type="GO" id="GO:0031175">
    <property type="term" value="P:neuron projection development"/>
    <property type="evidence" value="ECO:0007669"/>
    <property type="project" value="TreeGrafter"/>
</dbReference>
<feature type="compositionally biased region" description="Polar residues" evidence="7">
    <location>
        <begin position="8"/>
        <end position="21"/>
    </location>
</feature>
<dbReference type="GO" id="GO:0005874">
    <property type="term" value="C:microtubule"/>
    <property type="evidence" value="ECO:0007669"/>
    <property type="project" value="UniProtKB-KW"/>
</dbReference>
<name>A0A9D3YS46_DREPO</name>
<evidence type="ECO:0000256" key="2">
    <source>
        <dbReference type="ARBA" id="ARBA00022490"/>
    </source>
</evidence>
<protein>
    <recommendedName>
        <fullName evidence="6">Microtubule-associated protein</fullName>
    </recommendedName>
</protein>
<feature type="region of interest" description="Disordered" evidence="7">
    <location>
        <begin position="231"/>
        <end position="335"/>
    </location>
</feature>
<evidence type="ECO:0000313" key="8">
    <source>
        <dbReference type="EMBL" id="KAH3703213.1"/>
    </source>
</evidence>
<feature type="region of interest" description="Disordered" evidence="7">
    <location>
        <begin position="1"/>
        <end position="161"/>
    </location>
</feature>
<accession>A0A9D3YS46</accession>
<dbReference type="Pfam" id="PF00418">
    <property type="entry name" value="Tubulin-binding"/>
    <property type="match status" value="6"/>
</dbReference>
<evidence type="ECO:0000256" key="3">
    <source>
        <dbReference type="ARBA" id="ARBA00022553"/>
    </source>
</evidence>
<comment type="caution">
    <text evidence="8">The sequence shown here is derived from an EMBL/GenBank/DDBJ whole genome shotgun (WGS) entry which is preliminary data.</text>
</comment>
<dbReference type="PROSITE" id="PS00229">
    <property type="entry name" value="TAU_MAP_1"/>
    <property type="match status" value="1"/>
</dbReference>
<dbReference type="PANTHER" id="PTHR11501">
    <property type="entry name" value="MICROTUBULE-ASSOCIATED PROTEIN"/>
    <property type="match status" value="1"/>
</dbReference>
<feature type="compositionally biased region" description="Polar residues" evidence="7">
    <location>
        <begin position="110"/>
        <end position="120"/>
    </location>
</feature>
<feature type="compositionally biased region" description="Basic and acidic residues" evidence="7">
    <location>
        <begin position="24"/>
        <end position="51"/>
    </location>
</feature>
<dbReference type="InterPro" id="IPR001084">
    <property type="entry name" value="MAP_tubulin-bd_rpt"/>
</dbReference>
<dbReference type="GO" id="GO:0008017">
    <property type="term" value="F:microtubule binding"/>
    <property type="evidence" value="ECO:0007669"/>
    <property type="project" value="InterPro"/>
</dbReference>
<comment type="subcellular location">
    <subcellularLocation>
        <location evidence="1 6">Cytoplasm</location>
        <location evidence="1 6">Cytoskeleton</location>
    </subcellularLocation>
</comment>
<dbReference type="GO" id="GO:0000226">
    <property type="term" value="P:microtubule cytoskeleton organization"/>
    <property type="evidence" value="ECO:0007669"/>
    <property type="project" value="TreeGrafter"/>
</dbReference>
<reference evidence="8" key="1">
    <citation type="journal article" date="2019" name="bioRxiv">
        <title>The Genome of the Zebra Mussel, Dreissena polymorpha: A Resource for Invasive Species Research.</title>
        <authorList>
            <person name="McCartney M.A."/>
            <person name="Auch B."/>
            <person name="Kono T."/>
            <person name="Mallez S."/>
            <person name="Zhang Y."/>
            <person name="Obille A."/>
            <person name="Becker A."/>
            <person name="Abrahante J.E."/>
            <person name="Garbe J."/>
            <person name="Badalamenti J.P."/>
            <person name="Herman A."/>
            <person name="Mangelson H."/>
            <person name="Liachko I."/>
            <person name="Sullivan S."/>
            <person name="Sone E.D."/>
            <person name="Koren S."/>
            <person name="Silverstein K.A.T."/>
            <person name="Beckman K.B."/>
            <person name="Gohl D.M."/>
        </authorList>
    </citation>
    <scope>NUCLEOTIDE SEQUENCE</scope>
    <source>
        <strain evidence="8">Duluth1</strain>
        <tissue evidence="8">Whole animal</tissue>
    </source>
</reference>
<evidence type="ECO:0000313" key="9">
    <source>
        <dbReference type="Proteomes" id="UP000828390"/>
    </source>
</evidence>
<dbReference type="InterPro" id="IPR027324">
    <property type="entry name" value="MAP2/MAP4/Tau"/>
</dbReference>
<organism evidence="8 9">
    <name type="scientific">Dreissena polymorpha</name>
    <name type="common">Zebra mussel</name>
    <name type="synonym">Mytilus polymorpha</name>
    <dbReference type="NCBI Taxonomy" id="45954"/>
    <lineage>
        <taxon>Eukaryota</taxon>
        <taxon>Metazoa</taxon>
        <taxon>Spiralia</taxon>
        <taxon>Lophotrochozoa</taxon>
        <taxon>Mollusca</taxon>
        <taxon>Bivalvia</taxon>
        <taxon>Autobranchia</taxon>
        <taxon>Heteroconchia</taxon>
        <taxon>Euheterodonta</taxon>
        <taxon>Imparidentia</taxon>
        <taxon>Neoheterodontei</taxon>
        <taxon>Myida</taxon>
        <taxon>Dreissenoidea</taxon>
        <taxon>Dreissenidae</taxon>
        <taxon>Dreissena</taxon>
    </lineage>
</organism>
<dbReference type="AlphaFoldDB" id="A0A9D3YS46"/>
<evidence type="ECO:0000256" key="6">
    <source>
        <dbReference type="RuleBase" id="RU000686"/>
    </source>
</evidence>
<dbReference type="GO" id="GO:0043005">
    <property type="term" value="C:neuron projection"/>
    <property type="evidence" value="ECO:0007669"/>
    <property type="project" value="TreeGrafter"/>
</dbReference>
<feature type="compositionally biased region" description="Polar residues" evidence="7">
    <location>
        <begin position="312"/>
        <end position="335"/>
    </location>
</feature>
<reference evidence="8" key="2">
    <citation type="submission" date="2020-11" db="EMBL/GenBank/DDBJ databases">
        <authorList>
            <person name="McCartney M.A."/>
            <person name="Auch B."/>
            <person name="Kono T."/>
            <person name="Mallez S."/>
            <person name="Becker A."/>
            <person name="Gohl D.M."/>
            <person name="Silverstein K.A.T."/>
            <person name="Koren S."/>
            <person name="Bechman K.B."/>
            <person name="Herman A."/>
            <person name="Abrahante J.E."/>
            <person name="Garbe J."/>
        </authorList>
    </citation>
    <scope>NUCLEOTIDE SEQUENCE</scope>
    <source>
        <strain evidence="8">Duluth1</strain>
        <tissue evidence="8">Whole animal</tissue>
    </source>
</reference>
<keyword evidence="4" id="KW-0677">Repeat</keyword>